<keyword evidence="2" id="KW-1185">Reference proteome</keyword>
<sequence>MGLQWKYLWPGLVLAAALALGLGAAFRFLRPASLGERIGVAEGASLRQVVVEHSDGGGHGSHESSEPALLAELSSLLADTRLRYDGLTDGGVPVSPAAYTVTVYSAPAEEGRTFGVDSQGCVYQDNRRYSASPEQAEELTALLERICS</sequence>
<gene>
    <name evidence="1" type="ORF">HMPREF9460_02771</name>
</gene>
<name>A0A096DAE2_FLAPL</name>
<evidence type="ECO:0000313" key="1">
    <source>
        <dbReference type="EMBL" id="KGF54499.1"/>
    </source>
</evidence>
<dbReference type="PATRIC" id="fig|742738.3.peg.2848"/>
<dbReference type="AlphaFoldDB" id="A0A096DAE2"/>
<organism evidence="1 2">
    <name type="scientific">Flavonifractor plautii 1_3_50AFAA</name>
    <dbReference type="NCBI Taxonomy" id="742738"/>
    <lineage>
        <taxon>Bacteria</taxon>
        <taxon>Bacillati</taxon>
        <taxon>Bacillota</taxon>
        <taxon>Clostridia</taxon>
        <taxon>Eubacteriales</taxon>
        <taxon>Oscillospiraceae</taxon>
        <taxon>Flavonifractor</taxon>
    </lineage>
</organism>
<protein>
    <submittedName>
        <fullName evidence="1">Uncharacterized protein</fullName>
    </submittedName>
</protein>
<dbReference type="EMBL" id="ADLO01000086">
    <property type="protein sequence ID" value="KGF54499.1"/>
    <property type="molecule type" value="Genomic_DNA"/>
</dbReference>
<evidence type="ECO:0000313" key="2">
    <source>
        <dbReference type="Proteomes" id="UP000029585"/>
    </source>
</evidence>
<dbReference type="RefSeq" id="WP_044941970.1">
    <property type="nucleotide sequence ID" value="NZ_KN174164.1"/>
</dbReference>
<dbReference type="Proteomes" id="UP000029585">
    <property type="component" value="Unassembled WGS sequence"/>
</dbReference>
<accession>A0A096DAE2</accession>
<dbReference type="HOGENOM" id="CLU_1756498_0_0_9"/>
<reference evidence="1 2" key="1">
    <citation type="submission" date="2011-08" db="EMBL/GenBank/DDBJ databases">
        <title>The Genome Sequence of Clostridium orbiscindens 1_3_50AFAA.</title>
        <authorList>
            <consortium name="The Broad Institute Genome Sequencing Platform"/>
            <person name="Earl A."/>
            <person name="Ward D."/>
            <person name="Feldgarden M."/>
            <person name="Gevers D."/>
            <person name="Daigneault M."/>
            <person name="Strauss J."/>
            <person name="Allen-Vercoe E."/>
            <person name="Young S.K."/>
            <person name="Zeng Q."/>
            <person name="Gargeya S."/>
            <person name="Fitzgerald M."/>
            <person name="Haas B."/>
            <person name="Abouelleil A."/>
            <person name="Alvarado L."/>
            <person name="Arachchi H.M."/>
            <person name="Berlin A."/>
            <person name="Brown A."/>
            <person name="Chapman S.B."/>
            <person name="Chen Z."/>
            <person name="Dunbar C."/>
            <person name="Freedman E."/>
            <person name="Gearin G."/>
            <person name="Gellesch M."/>
            <person name="Goldberg J."/>
            <person name="Griggs A."/>
            <person name="Gujja S."/>
            <person name="Heiman D."/>
            <person name="Howarth C."/>
            <person name="Larson L."/>
            <person name="Lui A."/>
            <person name="MacDonald P.J.P."/>
            <person name="Montmayeur A."/>
            <person name="Murphy C."/>
            <person name="Neiman D."/>
            <person name="Pearson M."/>
            <person name="Priest M."/>
            <person name="Roberts A."/>
            <person name="Saif S."/>
            <person name="Shea T."/>
            <person name="Shenoy N."/>
            <person name="Sisk P."/>
            <person name="Stolte C."/>
            <person name="Sykes S."/>
            <person name="Wortman J."/>
            <person name="Nusbaum C."/>
            <person name="Birren B."/>
        </authorList>
    </citation>
    <scope>NUCLEOTIDE SEQUENCE [LARGE SCALE GENOMIC DNA]</scope>
    <source>
        <strain evidence="1 2">1_3_50AFAA</strain>
    </source>
</reference>
<comment type="caution">
    <text evidence="1">The sequence shown here is derived from an EMBL/GenBank/DDBJ whole genome shotgun (WGS) entry which is preliminary data.</text>
</comment>
<proteinExistence type="predicted"/>